<dbReference type="GO" id="GO:0005737">
    <property type="term" value="C:cytoplasm"/>
    <property type="evidence" value="ECO:0007669"/>
    <property type="project" value="TreeGrafter"/>
</dbReference>
<dbReference type="EMBL" id="LFZO01000478">
    <property type="protein sequence ID" value="KXT08192.1"/>
    <property type="molecule type" value="Genomic_DNA"/>
</dbReference>
<keyword evidence="6" id="KW-1185">Reference proteome</keyword>
<dbReference type="Gene3D" id="2.60.120.560">
    <property type="entry name" value="Exo-inulinase, domain 1"/>
    <property type="match status" value="1"/>
</dbReference>
<comment type="caution">
    <text evidence="5">The sequence shown here is derived from an EMBL/GenBank/DDBJ whole genome shotgun (WGS) entry which is preliminary data.</text>
</comment>
<dbReference type="PANTHER" id="PTHR42800:SF3">
    <property type="entry name" value="GLYCOSYL HYDROLASE FAMILY 32 N-TERMINAL DOMAIN-CONTAINING PROTEIN"/>
    <property type="match status" value="1"/>
</dbReference>
<reference evidence="5 6" key="1">
    <citation type="submission" date="2015-07" db="EMBL/GenBank/DDBJ databases">
        <title>Comparative genomics of the Sigatoka disease complex on banana suggests a link between parallel evolutionary changes in Pseudocercospora fijiensis and Pseudocercospora eumusae and increased virulence on the banana host.</title>
        <authorList>
            <person name="Chang T.-C."/>
            <person name="Salvucci A."/>
            <person name="Crous P.W."/>
            <person name="Stergiopoulos I."/>
        </authorList>
    </citation>
    <scope>NUCLEOTIDE SEQUENCE [LARGE SCALE GENOMIC DNA]</scope>
    <source>
        <strain evidence="5 6">CBS 116634</strain>
    </source>
</reference>
<sequence>MERRQAIMASYLSLQDSSMKSRRRKTAVMATPLTGSVSFGAEGYADELHPLEHWSLFVLGHIHRRENGSAEFETKASGVLDRANSLYSEAVLRFEEYRRVVWGWSEEDLNNTVGVLQQGFEISEPTARALRPQEAQLGSIHDRPEVWEPEASNKSYTVTTVAQRPLHDVVTGIQGEGQLLVPESLNLTSRHDLQSINSSRDHLQTTITQLPSKTISASNPGPPHPEKNSLSSVTHPHKSSLVLDRTHSTLLTSFNPAIGTKTFVGHFEPLQYPNSTEPMIMDIFVDGGLLETIVNGHFAMASRIYPSRADALSAVLISEGDAVVEKVKYWELETNVWQKRPLNASSGLKYDEYYETHITFENPYWPFGYEVYAEY</sequence>
<protein>
    <recommendedName>
        <fullName evidence="4">Glycosyl hydrolase family 32 C-terminal domain-containing protein</fullName>
    </recommendedName>
</protein>
<name>A0A139I0T0_9PEZI</name>
<dbReference type="Gene3D" id="2.115.10.20">
    <property type="entry name" value="Glycosyl hydrolase domain, family 43"/>
    <property type="match status" value="1"/>
</dbReference>
<dbReference type="GO" id="GO:0004575">
    <property type="term" value="F:sucrose alpha-glucosidase activity"/>
    <property type="evidence" value="ECO:0007669"/>
    <property type="project" value="TreeGrafter"/>
</dbReference>
<feature type="region of interest" description="Disordered" evidence="3">
    <location>
        <begin position="213"/>
        <end position="238"/>
    </location>
</feature>
<keyword evidence="2" id="KW-0326">Glycosidase</keyword>
<evidence type="ECO:0000313" key="5">
    <source>
        <dbReference type="EMBL" id="KXT08192.1"/>
    </source>
</evidence>
<dbReference type="GO" id="GO:0005987">
    <property type="term" value="P:sucrose catabolic process"/>
    <property type="evidence" value="ECO:0007669"/>
    <property type="project" value="TreeGrafter"/>
</dbReference>
<dbReference type="OrthoDB" id="202537at2759"/>
<accession>A0A139I0T0</accession>
<dbReference type="SUPFAM" id="SSF49899">
    <property type="entry name" value="Concanavalin A-like lectins/glucanases"/>
    <property type="match status" value="1"/>
</dbReference>
<keyword evidence="1" id="KW-0378">Hydrolase</keyword>
<evidence type="ECO:0000256" key="1">
    <source>
        <dbReference type="ARBA" id="ARBA00022801"/>
    </source>
</evidence>
<proteinExistence type="predicted"/>
<dbReference type="Proteomes" id="UP000073492">
    <property type="component" value="Unassembled WGS sequence"/>
</dbReference>
<evidence type="ECO:0000259" key="4">
    <source>
        <dbReference type="Pfam" id="PF08244"/>
    </source>
</evidence>
<organism evidence="5 6">
    <name type="scientific">Pseudocercospora musae</name>
    <dbReference type="NCBI Taxonomy" id="113226"/>
    <lineage>
        <taxon>Eukaryota</taxon>
        <taxon>Fungi</taxon>
        <taxon>Dikarya</taxon>
        <taxon>Ascomycota</taxon>
        <taxon>Pezizomycotina</taxon>
        <taxon>Dothideomycetes</taxon>
        <taxon>Dothideomycetidae</taxon>
        <taxon>Mycosphaerellales</taxon>
        <taxon>Mycosphaerellaceae</taxon>
        <taxon>Pseudocercospora</taxon>
    </lineage>
</organism>
<dbReference type="STRING" id="113226.A0A139I0T0"/>
<dbReference type="InterPro" id="IPR013189">
    <property type="entry name" value="Glyco_hydro_32_C"/>
</dbReference>
<dbReference type="InterPro" id="IPR023296">
    <property type="entry name" value="Glyco_hydro_beta-prop_sf"/>
</dbReference>
<feature type="domain" description="Glycosyl hydrolase family 32 C-terminal" evidence="4">
    <location>
        <begin position="236"/>
        <end position="331"/>
    </location>
</feature>
<evidence type="ECO:0000256" key="2">
    <source>
        <dbReference type="ARBA" id="ARBA00023295"/>
    </source>
</evidence>
<dbReference type="Pfam" id="PF08244">
    <property type="entry name" value="Glyco_hydro_32C"/>
    <property type="match status" value="1"/>
</dbReference>
<gene>
    <name evidence="5" type="ORF">AC579_8694</name>
</gene>
<evidence type="ECO:0000256" key="3">
    <source>
        <dbReference type="SAM" id="MobiDB-lite"/>
    </source>
</evidence>
<dbReference type="PANTHER" id="PTHR42800">
    <property type="entry name" value="EXOINULINASE INUD (AFU_ORTHOLOGUE AFUA_5G00480)"/>
    <property type="match status" value="1"/>
</dbReference>
<dbReference type="InterPro" id="IPR013320">
    <property type="entry name" value="ConA-like_dom_sf"/>
</dbReference>
<evidence type="ECO:0000313" key="6">
    <source>
        <dbReference type="Proteomes" id="UP000073492"/>
    </source>
</evidence>
<dbReference type="AlphaFoldDB" id="A0A139I0T0"/>